<keyword evidence="3" id="KW-1185">Reference proteome</keyword>
<dbReference type="EMBL" id="LXQA010776066">
    <property type="protein sequence ID" value="MCI70438.1"/>
    <property type="molecule type" value="Genomic_DNA"/>
</dbReference>
<accession>A0A392UBM0</accession>
<dbReference type="AlphaFoldDB" id="A0A392UBM0"/>
<sequence>MLAPNFEFPVYEATEEGDEEIPDEIRRLLDRE</sequence>
<evidence type="ECO:0000313" key="3">
    <source>
        <dbReference type="Proteomes" id="UP000265520"/>
    </source>
</evidence>
<feature type="non-terminal residue" evidence="2">
    <location>
        <position position="32"/>
    </location>
</feature>
<protein>
    <submittedName>
        <fullName evidence="2">Uncharacterized protein</fullName>
    </submittedName>
</protein>
<reference evidence="2 3" key="1">
    <citation type="journal article" date="2018" name="Front. Plant Sci.">
        <title>Red Clover (Trifolium pratense) and Zigzag Clover (T. medium) - A Picture of Genomic Similarities and Differences.</title>
        <authorList>
            <person name="Dluhosova J."/>
            <person name="Istvanek J."/>
            <person name="Nedelnik J."/>
            <person name="Repkova J."/>
        </authorList>
    </citation>
    <scope>NUCLEOTIDE SEQUENCE [LARGE SCALE GENOMIC DNA]</scope>
    <source>
        <strain evidence="3">cv. 10/8</strain>
        <tissue evidence="2">Leaf</tissue>
    </source>
</reference>
<feature type="region of interest" description="Disordered" evidence="1">
    <location>
        <begin position="1"/>
        <end position="23"/>
    </location>
</feature>
<organism evidence="2 3">
    <name type="scientific">Trifolium medium</name>
    <dbReference type="NCBI Taxonomy" id="97028"/>
    <lineage>
        <taxon>Eukaryota</taxon>
        <taxon>Viridiplantae</taxon>
        <taxon>Streptophyta</taxon>
        <taxon>Embryophyta</taxon>
        <taxon>Tracheophyta</taxon>
        <taxon>Spermatophyta</taxon>
        <taxon>Magnoliopsida</taxon>
        <taxon>eudicotyledons</taxon>
        <taxon>Gunneridae</taxon>
        <taxon>Pentapetalae</taxon>
        <taxon>rosids</taxon>
        <taxon>fabids</taxon>
        <taxon>Fabales</taxon>
        <taxon>Fabaceae</taxon>
        <taxon>Papilionoideae</taxon>
        <taxon>50 kb inversion clade</taxon>
        <taxon>NPAAA clade</taxon>
        <taxon>Hologalegina</taxon>
        <taxon>IRL clade</taxon>
        <taxon>Trifolieae</taxon>
        <taxon>Trifolium</taxon>
    </lineage>
</organism>
<dbReference type="Proteomes" id="UP000265520">
    <property type="component" value="Unassembled WGS sequence"/>
</dbReference>
<evidence type="ECO:0000256" key="1">
    <source>
        <dbReference type="SAM" id="MobiDB-lite"/>
    </source>
</evidence>
<comment type="caution">
    <text evidence="2">The sequence shown here is derived from an EMBL/GenBank/DDBJ whole genome shotgun (WGS) entry which is preliminary data.</text>
</comment>
<feature type="compositionally biased region" description="Acidic residues" evidence="1">
    <location>
        <begin position="13"/>
        <end position="22"/>
    </location>
</feature>
<evidence type="ECO:0000313" key="2">
    <source>
        <dbReference type="EMBL" id="MCI70438.1"/>
    </source>
</evidence>
<name>A0A392UBM0_9FABA</name>
<proteinExistence type="predicted"/>